<keyword evidence="2" id="KW-0378">Hydrolase</keyword>
<proteinExistence type="predicted"/>
<keyword evidence="1" id="KW-0472">Membrane</keyword>
<dbReference type="SUPFAM" id="SSF53474">
    <property type="entry name" value="alpha/beta-Hydrolases"/>
    <property type="match status" value="1"/>
</dbReference>
<accession>A0ABW3VG74</accession>
<dbReference type="RefSeq" id="WP_013677129.1">
    <property type="nucleotide sequence ID" value="NZ_BAABKS010000053.1"/>
</dbReference>
<dbReference type="Pfam" id="PF00756">
    <property type="entry name" value="Esterase"/>
    <property type="match status" value="1"/>
</dbReference>
<feature type="transmembrane region" description="Helical" evidence="1">
    <location>
        <begin position="47"/>
        <end position="68"/>
    </location>
</feature>
<dbReference type="EMBL" id="JBHTMB010000050">
    <property type="protein sequence ID" value="MFD1233074.1"/>
    <property type="molecule type" value="Genomic_DNA"/>
</dbReference>
<organism evidence="2 3">
    <name type="scientific">Pseudonocardia benzenivorans</name>
    <dbReference type="NCBI Taxonomy" id="228005"/>
    <lineage>
        <taxon>Bacteria</taxon>
        <taxon>Bacillati</taxon>
        <taxon>Actinomycetota</taxon>
        <taxon>Actinomycetes</taxon>
        <taxon>Pseudonocardiales</taxon>
        <taxon>Pseudonocardiaceae</taxon>
        <taxon>Pseudonocardia</taxon>
    </lineage>
</organism>
<keyword evidence="1" id="KW-0812">Transmembrane</keyword>
<dbReference type="InterPro" id="IPR050583">
    <property type="entry name" value="Mycobacterial_A85_antigen"/>
</dbReference>
<dbReference type="InterPro" id="IPR000801">
    <property type="entry name" value="Esterase-like"/>
</dbReference>
<keyword evidence="1" id="KW-1133">Transmembrane helix</keyword>
<name>A0ABW3VG74_9PSEU</name>
<dbReference type="Gene3D" id="3.40.50.1820">
    <property type="entry name" value="alpha/beta hydrolase"/>
    <property type="match status" value="1"/>
</dbReference>
<dbReference type="GO" id="GO:0016787">
    <property type="term" value="F:hydrolase activity"/>
    <property type="evidence" value="ECO:0007669"/>
    <property type="project" value="UniProtKB-KW"/>
</dbReference>
<sequence>MLGLHASTIRLDDGWVVAAVAVVALALVALVPWRWDAWRHRRTWRSVTTVVAVLGVLVAAGAGVNYLGSFYPTLGSLLGSSGNPGEGTVADIGPDGADLPAALPLLDARSAQGHGSVLHMVFHGPRSGITRDADVYLPAGYTDPAQAAVRYPVVEWLPGFPGEPREVVALFGVTDLVDAAIAEHRMPPAVVLVPDTNGEPRFGHDEECVDASHGALDDTYLTTDLHDWALHTLRVRPEREAWALSGWSSGGYCAMNLALRHPDLYSIAVSQSGYDRTPDDIVTGDLFAGRPDLAAANDVVAHLRDRPAPTAILATAGADEDDEQAALARLRAAAVPPVTLVTHTFPGGGHNQVAVRAQLPPLVDWLGRRLPAPVAPTLPIPDPPS</sequence>
<dbReference type="PANTHER" id="PTHR48098">
    <property type="entry name" value="ENTEROCHELIN ESTERASE-RELATED"/>
    <property type="match status" value="1"/>
</dbReference>
<dbReference type="Proteomes" id="UP001597182">
    <property type="component" value="Unassembled WGS sequence"/>
</dbReference>
<evidence type="ECO:0000313" key="2">
    <source>
        <dbReference type="EMBL" id="MFD1233074.1"/>
    </source>
</evidence>
<dbReference type="PANTHER" id="PTHR48098:SF1">
    <property type="entry name" value="DIACYLGLYCEROL ACYLTRANSFERASE_MYCOLYLTRANSFERASE AG85A"/>
    <property type="match status" value="1"/>
</dbReference>
<feature type="transmembrane region" description="Helical" evidence="1">
    <location>
        <begin position="15"/>
        <end position="35"/>
    </location>
</feature>
<protein>
    <submittedName>
        <fullName evidence="2">Alpha/beta hydrolase</fullName>
    </submittedName>
</protein>
<gene>
    <name evidence="2" type="ORF">ACFQ34_07230</name>
</gene>
<comment type="caution">
    <text evidence="2">The sequence shown here is derived from an EMBL/GenBank/DDBJ whole genome shotgun (WGS) entry which is preliminary data.</text>
</comment>
<reference evidence="3" key="1">
    <citation type="journal article" date="2019" name="Int. J. Syst. Evol. Microbiol.">
        <title>The Global Catalogue of Microorganisms (GCM) 10K type strain sequencing project: providing services to taxonomists for standard genome sequencing and annotation.</title>
        <authorList>
            <consortium name="The Broad Institute Genomics Platform"/>
            <consortium name="The Broad Institute Genome Sequencing Center for Infectious Disease"/>
            <person name="Wu L."/>
            <person name="Ma J."/>
        </authorList>
    </citation>
    <scope>NUCLEOTIDE SEQUENCE [LARGE SCALE GENOMIC DNA]</scope>
    <source>
        <strain evidence="3">CCUG 49018</strain>
    </source>
</reference>
<keyword evidence="3" id="KW-1185">Reference proteome</keyword>
<dbReference type="InterPro" id="IPR029058">
    <property type="entry name" value="AB_hydrolase_fold"/>
</dbReference>
<evidence type="ECO:0000313" key="3">
    <source>
        <dbReference type="Proteomes" id="UP001597182"/>
    </source>
</evidence>
<evidence type="ECO:0000256" key="1">
    <source>
        <dbReference type="SAM" id="Phobius"/>
    </source>
</evidence>